<sequence length="350" mass="38923">MRGWTWGLGLLLGYAVMAAGGERRQPYFSWDTVPVYVHMCNESGPFNEEALAFMLRFAMITLEKGQGENVSVCCAEDKILEQAQVIKARRPDIHVLYYINSVLDWEMYRLHQHMLAHPEHWMYQQAGAPVRLRGDPTFPQPSDGMLVFNFTTAAGRQFWAQSCINMTQTGVIDGCFADRAQIGQLPGVSEADNAAYALGHHQVLRELQNQIPGYLISNNDNATDLDALMIETYQNDAASLHALMTAVAAGRLVQVHAGYHGIEHDSNCTNITNTLASFLIGAGERSYYGCSLGWYFDSWSHWNDEYTRPLGRPLANATRSGSVWERTFSAGVHVTFDESTGVGSIDWAAG</sequence>
<organism evidence="2 3">
    <name type="scientific">Monosiga brevicollis</name>
    <name type="common">Choanoflagellate</name>
    <dbReference type="NCBI Taxonomy" id="81824"/>
    <lineage>
        <taxon>Eukaryota</taxon>
        <taxon>Choanoflagellata</taxon>
        <taxon>Craspedida</taxon>
        <taxon>Salpingoecidae</taxon>
        <taxon>Monosiga</taxon>
    </lineage>
</organism>
<gene>
    <name evidence="2" type="ORF">MONBRDRAFT_11402</name>
</gene>
<dbReference type="InParanoid" id="A9V956"/>
<evidence type="ECO:0000256" key="1">
    <source>
        <dbReference type="SAM" id="SignalP"/>
    </source>
</evidence>
<dbReference type="KEGG" id="mbr:MONBRDRAFT_11402"/>
<evidence type="ECO:0000313" key="2">
    <source>
        <dbReference type="EMBL" id="EDQ85998.1"/>
    </source>
</evidence>
<feature type="signal peptide" evidence="1">
    <location>
        <begin position="1"/>
        <end position="21"/>
    </location>
</feature>
<keyword evidence="1" id="KW-0732">Signal</keyword>
<dbReference type="GeneID" id="5894459"/>
<keyword evidence="3" id="KW-1185">Reference proteome</keyword>
<evidence type="ECO:0000313" key="3">
    <source>
        <dbReference type="Proteomes" id="UP000001357"/>
    </source>
</evidence>
<dbReference type="InterPro" id="IPR029455">
    <property type="entry name" value="GHL15"/>
</dbReference>
<protein>
    <submittedName>
        <fullName evidence="2">Uncharacterized protein</fullName>
    </submittedName>
</protein>
<reference evidence="2 3" key="1">
    <citation type="journal article" date="2008" name="Nature">
        <title>The genome of the choanoflagellate Monosiga brevicollis and the origin of metazoans.</title>
        <authorList>
            <consortium name="JGI Sequencing"/>
            <person name="King N."/>
            <person name="Westbrook M.J."/>
            <person name="Young S.L."/>
            <person name="Kuo A."/>
            <person name="Abedin M."/>
            <person name="Chapman J."/>
            <person name="Fairclough S."/>
            <person name="Hellsten U."/>
            <person name="Isogai Y."/>
            <person name="Letunic I."/>
            <person name="Marr M."/>
            <person name="Pincus D."/>
            <person name="Putnam N."/>
            <person name="Rokas A."/>
            <person name="Wright K.J."/>
            <person name="Zuzow R."/>
            <person name="Dirks W."/>
            <person name="Good M."/>
            <person name="Goodstein D."/>
            <person name="Lemons D."/>
            <person name="Li W."/>
            <person name="Lyons J.B."/>
            <person name="Morris A."/>
            <person name="Nichols S."/>
            <person name="Richter D.J."/>
            <person name="Salamov A."/>
            <person name="Bork P."/>
            <person name="Lim W.A."/>
            <person name="Manning G."/>
            <person name="Miller W.T."/>
            <person name="McGinnis W."/>
            <person name="Shapiro H."/>
            <person name="Tjian R."/>
            <person name="Grigoriev I.V."/>
            <person name="Rokhsar D."/>
        </authorList>
    </citation>
    <scope>NUCLEOTIDE SEQUENCE [LARGE SCALE GENOMIC DNA]</scope>
    <source>
        <strain evidence="3">MX1 / ATCC 50154</strain>
    </source>
</reference>
<dbReference type="Pfam" id="PF14885">
    <property type="entry name" value="GHL15"/>
    <property type="match status" value="1"/>
</dbReference>
<name>A9V956_MONBE</name>
<feature type="chain" id="PRO_5002742984" evidence="1">
    <location>
        <begin position="22"/>
        <end position="350"/>
    </location>
</feature>
<dbReference type="RefSeq" id="XP_001749192.1">
    <property type="nucleotide sequence ID" value="XM_001749140.1"/>
</dbReference>
<proteinExistence type="predicted"/>
<dbReference type="Proteomes" id="UP000001357">
    <property type="component" value="Unassembled WGS sequence"/>
</dbReference>
<dbReference type="EMBL" id="CH991569">
    <property type="protein sequence ID" value="EDQ85998.1"/>
    <property type="molecule type" value="Genomic_DNA"/>
</dbReference>
<dbReference type="AlphaFoldDB" id="A9V956"/>
<dbReference type="eggNOG" id="ENOG502S76N">
    <property type="taxonomic scope" value="Eukaryota"/>
</dbReference>
<accession>A9V956</accession>